<sequence>MSTLTLTLTDEQVDRYGLHVDSVTLDQLVDKIKTEVAREALRKCQLIAGEEGLSDLTMDDINAEIQAVRDAKNRR</sequence>
<proteinExistence type="predicted"/>
<evidence type="ECO:0000313" key="1">
    <source>
        <dbReference type="EMBL" id="MBO0938455.1"/>
    </source>
</evidence>
<dbReference type="Proteomes" id="UP000664034">
    <property type="component" value="Unassembled WGS sequence"/>
</dbReference>
<dbReference type="RefSeq" id="WP_207365987.1">
    <property type="nucleotide sequence ID" value="NZ_JAFMYV010000009.1"/>
</dbReference>
<organism evidence="1 2">
    <name type="scientific">Fibrella rubiginis</name>
    <dbReference type="NCBI Taxonomy" id="2817060"/>
    <lineage>
        <taxon>Bacteria</taxon>
        <taxon>Pseudomonadati</taxon>
        <taxon>Bacteroidota</taxon>
        <taxon>Cytophagia</taxon>
        <taxon>Cytophagales</taxon>
        <taxon>Spirosomataceae</taxon>
        <taxon>Fibrella</taxon>
    </lineage>
</organism>
<name>A0A939K7B7_9BACT</name>
<comment type="caution">
    <text evidence="1">The sequence shown here is derived from an EMBL/GenBank/DDBJ whole genome shotgun (WGS) entry which is preliminary data.</text>
</comment>
<reference evidence="1" key="1">
    <citation type="submission" date="2021-03" db="EMBL/GenBank/DDBJ databases">
        <title>Fibrella sp. HMF5335 genome sequencing and assembly.</title>
        <authorList>
            <person name="Kang H."/>
            <person name="Kim H."/>
            <person name="Bae S."/>
            <person name="Joh K."/>
        </authorList>
    </citation>
    <scope>NUCLEOTIDE SEQUENCE</scope>
    <source>
        <strain evidence="1">HMF5335</strain>
    </source>
</reference>
<accession>A0A939K7B7</accession>
<dbReference type="EMBL" id="JAFMYV010000009">
    <property type="protein sequence ID" value="MBO0938455.1"/>
    <property type="molecule type" value="Genomic_DNA"/>
</dbReference>
<dbReference type="AlphaFoldDB" id="A0A939K7B7"/>
<keyword evidence="2" id="KW-1185">Reference proteome</keyword>
<protein>
    <submittedName>
        <fullName evidence="1">Uncharacterized protein</fullName>
    </submittedName>
</protein>
<evidence type="ECO:0000313" key="2">
    <source>
        <dbReference type="Proteomes" id="UP000664034"/>
    </source>
</evidence>
<gene>
    <name evidence="1" type="ORF">J2I47_18025</name>
</gene>